<dbReference type="EMBL" id="CP031320">
    <property type="protein sequence ID" value="AXK36456.1"/>
    <property type="molecule type" value="Genomic_DNA"/>
</dbReference>
<keyword evidence="4" id="KW-1185">Reference proteome</keyword>
<feature type="domain" description="Transglycosylase SLT" evidence="2">
    <location>
        <begin position="184"/>
        <end position="224"/>
    </location>
</feature>
<dbReference type="PANTHER" id="PTHR30163:SF8">
    <property type="entry name" value="LYTIC MUREIN TRANSGLYCOSYLASE"/>
    <property type="match status" value="1"/>
</dbReference>
<dbReference type="Pfam" id="PF13406">
    <property type="entry name" value="SLT_2"/>
    <property type="match status" value="1"/>
</dbReference>
<dbReference type="CDD" id="cd13399">
    <property type="entry name" value="Slt35-like"/>
    <property type="match status" value="1"/>
</dbReference>
<feature type="region of interest" description="Disordered" evidence="1">
    <location>
        <begin position="267"/>
        <end position="365"/>
    </location>
</feature>
<feature type="region of interest" description="Disordered" evidence="1">
    <location>
        <begin position="41"/>
        <end position="96"/>
    </location>
</feature>
<gene>
    <name evidence="3" type="ORF">DVA86_31640</name>
</gene>
<dbReference type="InterPro" id="IPR031304">
    <property type="entry name" value="SLT_2"/>
</dbReference>
<evidence type="ECO:0000313" key="3">
    <source>
        <dbReference type="EMBL" id="AXK36456.1"/>
    </source>
</evidence>
<feature type="compositionally biased region" description="Basic and acidic residues" evidence="1">
    <location>
        <begin position="302"/>
        <end position="320"/>
    </location>
</feature>
<dbReference type="AlphaFoldDB" id="A0A345XXU0"/>
<dbReference type="Proteomes" id="UP000254425">
    <property type="component" value="Chromosome"/>
</dbReference>
<feature type="compositionally biased region" description="Acidic residues" evidence="1">
    <location>
        <begin position="339"/>
        <end position="350"/>
    </location>
</feature>
<dbReference type="GO" id="GO:0008933">
    <property type="term" value="F:peptidoglycan lytic transglycosylase activity"/>
    <property type="evidence" value="ECO:0007669"/>
    <property type="project" value="TreeGrafter"/>
</dbReference>
<evidence type="ECO:0000313" key="4">
    <source>
        <dbReference type="Proteomes" id="UP000254425"/>
    </source>
</evidence>
<proteinExistence type="predicted"/>
<dbReference type="InterPro" id="IPR043426">
    <property type="entry name" value="MltB-like"/>
</dbReference>
<dbReference type="Gene3D" id="1.10.530.10">
    <property type="match status" value="1"/>
</dbReference>
<dbReference type="KEGG" id="sarm:DVA86_31640"/>
<feature type="compositionally biased region" description="Gly residues" evidence="1">
    <location>
        <begin position="327"/>
        <end position="338"/>
    </location>
</feature>
<dbReference type="GO" id="GO:0009253">
    <property type="term" value="P:peptidoglycan catabolic process"/>
    <property type="evidence" value="ECO:0007669"/>
    <property type="project" value="TreeGrafter"/>
</dbReference>
<evidence type="ECO:0000256" key="1">
    <source>
        <dbReference type="SAM" id="MobiDB-lite"/>
    </source>
</evidence>
<organism evidence="3 4">
    <name type="scientific">Streptomyces armeniacus</name>
    <dbReference type="NCBI Taxonomy" id="83291"/>
    <lineage>
        <taxon>Bacteria</taxon>
        <taxon>Bacillati</taxon>
        <taxon>Actinomycetota</taxon>
        <taxon>Actinomycetes</taxon>
        <taxon>Kitasatosporales</taxon>
        <taxon>Streptomycetaceae</taxon>
        <taxon>Streptomyces</taxon>
    </lineage>
</organism>
<sequence>MARYRGRHAAAKFSEFSGARLRRSVSTAAVAAAAMAALTASQAPGLDVVQPGGDDDDRQSEAPDSNGPGDDSYHTELPPLESPAPDGDPERAEGDASGVPATVLAAYKKAEKSLAGSDAGCSLPWELLAAIGKVESGQARGGAVDKAGTTLKPILGPVLNGAGFARITDTDSGVYDGDATFDRAVGPMQFIPSTWARWGADGNGDGRRDPNNIFDAALAAGEYLCAGERNLSVKADLDRAILSYNHSQDYLRTVLSWLEFYRKGVHEVPDGDGPLPDTDGPGGNSRPGGEPSKNPGTPSKKPGGDKPGGDGGGDKPKDPGGEDPGGDNPGGEDPGGDPGGEDPGGEDPDEPSPAVPNALKHVGDRQQTAIEGTRFAKPFKVRATASGGKPVDDVRVEYAIVGATEATFSGGAKKATVRTDGDGVATAPTLRAGGKTGEFKVRATVVGRSLNAEFTATVKAKPQADTVARTDDKVLTAVAGGAFADAVEVKASYKGQVSADTPMTATMVTETGTPVENGPFFKDADGKPVRALKGLKTNDKGVLRLPEIFAGAKEGTYHLRIATGDGSAHLMVQLNVTKG</sequence>
<protein>
    <recommendedName>
        <fullName evidence="2">Transglycosylase SLT domain-containing protein</fullName>
    </recommendedName>
</protein>
<dbReference type="SUPFAM" id="SSF53955">
    <property type="entry name" value="Lysozyme-like"/>
    <property type="match status" value="1"/>
</dbReference>
<accession>A0A345XXU0</accession>
<name>A0A345XXU0_9ACTN</name>
<dbReference type="PANTHER" id="PTHR30163">
    <property type="entry name" value="MEMBRANE-BOUND LYTIC MUREIN TRANSGLYCOSYLASE B"/>
    <property type="match status" value="1"/>
</dbReference>
<evidence type="ECO:0000259" key="2">
    <source>
        <dbReference type="Pfam" id="PF13406"/>
    </source>
</evidence>
<dbReference type="InterPro" id="IPR023346">
    <property type="entry name" value="Lysozyme-like_dom_sf"/>
</dbReference>
<reference evidence="3 4" key="1">
    <citation type="submission" date="2018-07" db="EMBL/GenBank/DDBJ databases">
        <title>Draft genome of the type strain Streptomyces armeniacus ATCC 15676.</title>
        <authorList>
            <person name="Labana P."/>
            <person name="Gosse J.T."/>
            <person name="Boddy C.N."/>
        </authorList>
    </citation>
    <scope>NUCLEOTIDE SEQUENCE [LARGE SCALE GENOMIC DNA]</scope>
    <source>
        <strain evidence="3 4">ATCC 15676</strain>
    </source>
</reference>